<proteinExistence type="predicted"/>
<dbReference type="Pfam" id="PF04365">
    <property type="entry name" value="BrnT_toxin"/>
    <property type="match status" value="1"/>
</dbReference>
<evidence type="ECO:0000313" key="1">
    <source>
        <dbReference type="EMBL" id="AGH41661.1"/>
    </source>
</evidence>
<dbReference type="EMBL" id="CP004346">
    <property type="protein sequence ID" value="AGH41661.1"/>
    <property type="molecule type" value="Genomic_DNA"/>
</dbReference>
<dbReference type="HOGENOM" id="CLU_1393965_0_0_11"/>
<sequence length="195" mass="21894">MSNQRRNDGKLSAGVVVEFEYDPAKSAKNLAKHGIDFEQAQPMRSGGKTVTLVSKHAGNDDVRYLVLGMIAGKHWAAITTKRGNRIRLISVRRSRKDEERLMTNANNSQSLDAQQLEQRFDDGEEVLGCFDLDHPVVEHHPVVQKRITLTMPDWIVEGLDEEAEELAISRNAVVNTWLAERIRASRAHSQSAVRA</sequence>
<dbReference type="NCBIfam" id="NF047399">
    <property type="entry name" value="BrnA_antitoxin_add"/>
    <property type="match status" value="1"/>
</dbReference>
<protein>
    <submittedName>
        <fullName evidence="1">Uncharacterized protein</fullName>
    </submittedName>
</protein>
<evidence type="ECO:0000313" key="2">
    <source>
        <dbReference type="Proteomes" id="UP000011835"/>
    </source>
</evidence>
<dbReference type="InterPro" id="IPR038573">
    <property type="entry name" value="BrnT_sf"/>
</dbReference>
<dbReference type="InterPro" id="IPR007460">
    <property type="entry name" value="BrnT_toxin"/>
</dbReference>
<accession>M4RDQ5</accession>
<name>M4RDQ5_9BIFI</name>
<gene>
    <name evidence="1" type="ORF">D805_1394</name>
</gene>
<dbReference type="Gene3D" id="3.10.450.530">
    <property type="entry name" value="Ribonuclease toxin, BrnT, of type II toxin-antitoxin system"/>
    <property type="match status" value="1"/>
</dbReference>
<reference evidence="1 2" key="1">
    <citation type="journal article" date="2013" name="Genome Announc.">
        <title>Complete Genome Sequence of the Probiotic Bifidobacterium thermophilum Strain RBL67.</title>
        <authorList>
            <person name="Jans C."/>
            <person name="Lacroix C."/>
            <person name="Follador R."/>
            <person name="Stevens M.J."/>
        </authorList>
    </citation>
    <scope>NUCLEOTIDE SEQUENCE [LARGE SCALE GENOMIC DNA]</scope>
    <source>
        <strain evidence="1 2">RBL67</strain>
    </source>
</reference>
<dbReference type="AlphaFoldDB" id="M4RDQ5"/>
<dbReference type="PATRIC" id="fig|1254439.12.peg.1387"/>
<dbReference type="KEGG" id="btp:D805_1394"/>
<dbReference type="Proteomes" id="UP000011835">
    <property type="component" value="Chromosome"/>
</dbReference>
<keyword evidence="2" id="KW-1185">Reference proteome</keyword>
<organism evidence="1 2">
    <name type="scientific">Bifidobacterium thermophilum RBL67</name>
    <dbReference type="NCBI Taxonomy" id="1254439"/>
    <lineage>
        <taxon>Bacteria</taxon>
        <taxon>Bacillati</taxon>
        <taxon>Actinomycetota</taxon>
        <taxon>Actinomycetes</taxon>
        <taxon>Bifidobacteriales</taxon>
        <taxon>Bifidobacteriaceae</taxon>
        <taxon>Bifidobacterium</taxon>
    </lineage>
</organism>